<organism evidence="5 6">
    <name type="scientific">Mya arenaria</name>
    <name type="common">Soft-shell clam</name>
    <dbReference type="NCBI Taxonomy" id="6604"/>
    <lineage>
        <taxon>Eukaryota</taxon>
        <taxon>Metazoa</taxon>
        <taxon>Spiralia</taxon>
        <taxon>Lophotrochozoa</taxon>
        <taxon>Mollusca</taxon>
        <taxon>Bivalvia</taxon>
        <taxon>Autobranchia</taxon>
        <taxon>Heteroconchia</taxon>
        <taxon>Euheterodonta</taxon>
        <taxon>Imparidentia</taxon>
        <taxon>Neoheterodontei</taxon>
        <taxon>Myida</taxon>
        <taxon>Myoidea</taxon>
        <taxon>Myidae</taxon>
        <taxon>Mya</taxon>
    </lineage>
</organism>
<dbReference type="InterPro" id="IPR015421">
    <property type="entry name" value="PyrdxlP-dep_Trfase_major"/>
</dbReference>
<evidence type="ECO:0000256" key="4">
    <source>
        <dbReference type="SAM" id="Phobius"/>
    </source>
</evidence>
<evidence type="ECO:0000256" key="3">
    <source>
        <dbReference type="ARBA" id="ARBA00023239"/>
    </source>
</evidence>
<keyword evidence="2" id="KW-0663">Pyridoxal phosphate</keyword>
<dbReference type="SUPFAM" id="SSF53383">
    <property type="entry name" value="PLP-dependent transferases"/>
    <property type="match status" value="1"/>
</dbReference>
<evidence type="ECO:0000256" key="1">
    <source>
        <dbReference type="ARBA" id="ARBA00001933"/>
    </source>
</evidence>
<accession>A0ABY7DGG0</accession>
<comment type="cofactor">
    <cofactor evidence="1">
        <name>pyridoxal 5'-phosphate</name>
        <dbReference type="ChEBI" id="CHEBI:597326"/>
    </cofactor>
</comment>
<dbReference type="PANTHER" id="PTHR42735">
    <property type="match status" value="1"/>
</dbReference>
<feature type="transmembrane region" description="Helical" evidence="4">
    <location>
        <begin position="12"/>
        <end position="33"/>
    </location>
</feature>
<keyword evidence="6" id="KW-1185">Reference proteome</keyword>
<dbReference type="EMBL" id="CP111013">
    <property type="protein sequence ID" value="WAQ95173.1"/>
    <property type="molecule type" value="Genomic_DNA"/>
</dbReference>
<dbReference type="InterPro" id="IPR050477">
    <property type="entry name" value="GrpII_AminoAcid_Decarb"/>
</dbReference>
<dbReference type="Gene3D" id="6.10.140.2150">
    <property type="match status" value="1"/>
</dbReference>
<dbReference type="InterPro" id="IPR015424">
    <property type="entry name" value="PyrdxlP-dep_Trfase"/>
</dbReference>
<name>A0ABY7DGG0_MYAAR</name>
<dbReference type="PANTHER" id="PTHR42735:SF6">
    <property type="entry name" value="SPHINGOSINE-1-PHOSPHATE LYASE 1"/>
    <property type="match status" value="1"/>
</dbReference>
<keyword evidence="4" id="KW-0472">Membrane</keyword>
<protein>
    <submittedName>
        <fullName evidence="5">SGPL1-like protein</fullName>
    </submittedName>
</protein>
<gene>
    <name evidence="5" type="ORF">MAR_027863</name>
</gene>
<keyword evidence="3" id="KW-0456">Lyase</keyword>
<sequence length="380" mass="42605">MEDVQRIAKLEGWQIIAYTFGLTLILVSIYNFLFDEEKSLKARVKKSFFKFVKNLPIVKGMIQKEVDKNAKGVQESFQNATGGMPYVVQLPKKGMSEQQIMKELDKYQAMVEIDWSKGNVSGAVYNGSNELTEIITKAYKKFAWTNPLHPDLFPDIRKMEAEVVRMCCTMFNGDDNSCGTAADFFHMKLTHIPVDPKTCKVDVNKMRRAINKNTCMLLGVRYNVPVHTDCCLGGFLVPFMEKAGFDVPIVDFRVPGVTSISADTHKYGFAPKGSSVILYRNTEYRRGQLSKIEGIYVLGKPDVSVVAIASNDFNIFRLSDAMNGLGYSLSALQFPSRVLSTSIPDRSMVSQIVGLFLDACYNTKDPEDSDKKVQKTNGVH</sequence>
<keyword evidence="4" id="KW-1133">Transmembrane helix</keyword>
<evidence type="ECO:0000313" key="6">
    <source>
        <dbReference type="Proteomes" id="UP001164746"/>
    </source>
</evidence>
<reference evidence="5" key="1">
    <citation type="submission" date="2022-11" db="EMBL/GenBank/DDBJ databases">
        <title>Centuries of genome instability and evolution in soft-shell clam transmissible cancer (bioRxiv).</title>
        <authorList>
            <person name="Hart S.F.M."/>
            <person name="Yonemitsu M.A."/>
            <person name="Giersch R.M."/>
            <person name="Beal B.F."/>
            <person name="Arriagada G."/>
            <person name="Davis B.W."/>
            <person name="Ostrander E.A."/>
            <person name="Goff S.P."/>
            <person name="Metzger M.J."/>
        </authorList>
    </citation>
    <scope>NUCLEOTIDE SEQUENCE</scope>
    <source>
        <strain evidence="5">MELC-2E11</strain>
        <tissue evidence="5">Siphon/mantle</tissue>
    </source>
</reference>
<keyword evidence="4" id="KW-0812">Transmembrane</keyword>
<proteinExistence type="predicted"/>
<evidence type="ECO:0000313" key="5">
    <source>
        <dbReference type="EMBL" id="WAQ95173.1"/>
    </source>
</evidence>
<dbReference type="Gene3D" id="3.40.640.10">
    <property type="entry name" value="Type I PLP-dependent aspartate aminotransferase-like (Major domain)"/>
    <property type="match status" value="2"/>
</dbReference>
<dbReference type="Proteomes" id="UP001164746">
    <property type="component" value="Chromosome 2"/>
</dbReference>
<evidence type="ECO:0000256" key="2">
    <source>
        <dbReference type="ARBA" id="ARBA00022898"/>
    </source>
</evidence>